<protein>
    <recommendedName>
        <fullName evidence="1">Reverse transcriptase domain-containing protein</fullName>
    </recommendedName>
</protein>
<dbReference type="GeneTree" id="ENSGT01150000286925"/>
<dbReference type="Pfam" id="PF00078">
    <property type="entry name" value="RVT_1"/>
    <property type="match status" value="1"/>
</dbReference>
<dbReference type="InterPro" id="IPR000477">
    <property type="entry name" value="RT_dom"/>
</dbReference>
<dbReference type="PROSITE" id="PS50878">
    <property type="entry name" value="RT_POL"/>
    <property type="match status" value="1"/>
</dbReference>
<dbReference type="PANTHER" id="PTHR31635">
    <property type="entry name" value="REVERSE TRANSCRIPTASE DOMAIN-CONTAINING PROTEIN-RELATED"/>
    <property type="match status" value="1"/>
</dbReference>
<dbReference type="PANTHER" id="PTHR31635:SF196">
    <property type="entry name" value="REVERSE TRANSCRIPTASE DOMAIN-CONTAINING PROTEIN-RELATED"/>
    <property type="match status" value="1"/>
</dbReference>
<keyword evidence="3" id="KW-1185">Reference proteome</keyword>
<dbReference type="InterPro" id="IPR043502">
    <property type="entry name" value="DNA/RNA_pol_sf"/>
</dbReference>
<sequence length="800" mass="92085">MELEWTKAQLKKIKFFFYENSNRAGKTLARLVKAKQRKAHIAKVLDNNNKCCTELPQIMQTFLDFYKGIYSTQNPNELVMKKFLEGIVLPKLNIDQVDFLNTPITDKEVKEAIRASKNNKAVGPDGFPNEFYKIFEKTLVPHLTSVYNNILAEGEMPLNFYKAIITLIPKPGRDPDLCGSYRPISLLNTDFKLFSKILSDRLKAISGEFIHINQTGFIPGRQGRDNIRKAINVIYALNKQKKPAMVISADAEKAFDFVEPKFLFETMGKMGIEGNFMRWLRAIYKNPQSSLLINGEISNFFPLQRGTRQGCPLSPLLFNIALEVLASAIRQNKRIEGVKIGGQETKLSLYADDLLVYITKPEETLPELLKLMDDFGKVSGYSINKEKSFALVFGEGAVQEEHLKKLSPFPISESGLKYLGVTLTKNLRNLYTANFLPLLKNLKEEVQPWKKLMTSWLGKINLYKMIVLPKLLYRLMAIPIQLPSSFFRSSDDLLRDIVWNGKKPRIKKQVMFQLKEKGGLNVPDIKLYHVAASVAGLYDWYHETKAPESPQGLMDLLQEEVNLFQYLQLKAMVTSPLNRAGIVRELQKIEKILFKINKAPGRLGRIYRELKEMFYAPSVDYIKKWSKDLEIPLAQEEEKKIWQHMNKCVFSLEVREIQVKLTTRYYLTPERMKFVDPGGGGACWRGCGEMGTYIHCWWSCGKVRLFWSEVWRIINKVAGMVVPFRPEIALLGLYPNMSCLKKCQDSCKIIFLAAINIITRHWRSVEDLAVGELFQRILYMYTMEELHADIHNKKQGFEDI</sequence>
<dbReference type="Proteomes" id="UP000694392">
    <property type="component" value="Unplaced"/>
</dbReference>
<reference evidence="2" key="2">
    <citation type="submission" date="2025-09" db="UniProtKB">
        <authorList>
            <consortium name="Ensembl"/>
        </authorList>
    </citation>
    <scope>IDENTIFICATION</scope>
</reference>
<organism evidence="2 3">
    <name type="scientific">Sphenodon punctatus</name>
    <name type="common">Tuatara</name>
    <name type="synonym">Hatteria punctata</name>
    <dbReference type="NCBI Taxonomy" id="8508"/>
    <lineage>
        <taxon>Eukaryota</taxon>
        <taxon>Metazoa</taxon>
        <taxon>Chordata</taxon>
        <taxon>Craniata</taxon>
        <taxon>Vertebrata</taxon>
        <taxon>Euteleostomi</taxon>
        <taxon>Lepidosauria</taxon>
        <taxon>Sphenodontia</taxon>
        <taxon>Sphenodontidae</taxon>
        <taxon>Sphenodon</taxon>
    </lineage>
</organism>
<dbReference type="OMA" id="CTSHITY"/>
<evidence type="ECO:0000313" key="2">
    <source>
        <dbReference type="Ensembl" id="ENSSPUP00000007949.1"/>
    </source>
</evidence>
<evidence type="ECO:0000313" key="3">
    <source>
        <dbReference type="Proteomes" id="UP000694392"/>
    </source>
</evidence>
<name>A0A8D0GM46_SPHPU</name>
<accession>A0A8D0GM46</accession>
<dbReference type="SUPFAM" id="SSF56672">
    <property type="entry name" value="DNA/RNA polymerases"/>
    <property type="match status" value="1"/>
</dbReference>
<feature type="domain" description="Reverse transcriptase" evidence="1">
    <location>
        <begin position="149"/>
        <end position="423"/>
    </location>
</feature>
<dbReference type="AlphaFoldDB" id="A0A8D0GM46"/>
<proteinExistence type="predicted"/>
<reference evidence="2" key="1">
    <citation type="submission" date="2025-08" db="UniProtKB">
        <authorList>
            <consortium name="Ensembl"/>
        </authorList>
    </citation>
    <scope>IDENTIFICATION</scope>
</reference>
<evidence type="ECO:0000259" key="1">
    <source>
        <dbReference type="PROSITE" id="PS50878"/>
    </source>
</evidence>
<dbReference type="CDD" id="cd01650">
    <property type="entry name" value="RT_nLTR_like"/>
    <property type="match status" value="1"/>
</dbReference>
<dbReference type="Ensembl" id="ENSSPUT00000008471.1">
    <property type="protein sequence ID" value="ENSSPUP00000007949.1"/>
    <property type="gene ID" value="ENSSPUG00000006153.1"/>
</dbReference>